<keyword evidence="2" id="KW-1185">Reference proteome</keyword>
<dbReference type="RefSeq" id="WP_229856299.1">
    <property type="nucleotide sequence ID" value="NZ_BNAD01000003.1"/>
</dbReference>
<dbReference type="Gene3D" id="3.40.630.30">
    <property type="match status" value="1"/>
</dbReference>
<comment type="caution">
    <text evidence="1">The sequence shown here is derived from an EMBL/GenBank/DDBJ whole genome shotgun (WGS) entry which is preliminary data.</text>
</comment>
<dbReference type="EMBL" id="BNAD01000003">
    <property type="protein sequence ID" value="GHE17094.1"/>
    <property type="molecule type" value="Genomic_DNA"/>
</dbReference>
<sequence length="77" mass="8059">MAPGLAREGAYALLRHAFVDRDVARAWAGTITTNLGSRRALAAAGLSCTDEPAPGVLTYEVSSSVWRALARTADPTS</sequence>
<protein>
    <recommendedName>
        <fullName evidence="3">Acetyltransferase (GNAT) domain-containing protein</fullName>
    </recommendedName>
</protein>
<organism evidence="1 2">
    <name type="scientific">Nocardioides flavus</name>
    <name type="common">ex Wang et al. 2016</name>
    <dbReference type="NCBI Taxonomy" id="2058780"/>
    <lineage>
        <taxon>Bacteria</taxon>
        <taxon>Bacillati</taxon>
        <taxon>Actinomycetota</taxon>
        <taxon>Actinomycetes</taxon>
        <taxon>Propionibacteriales</taxon>
        <taxon>Nocardioidaceae</taxon>
        <taxon>Nocardioides</taxon>
    </lineage>
</organism>
<dbReference type="SUPFAM" id="SSF55729">
    <property type="entry name" value="Acyl-CoA N-acyltransferases (Nat)"/>
    <property type="match status" value="1"/>
</dbReference>
<evidence type="ECO:0000313" key="1">
    <source>
        <dbReference type="EMBL" id="GHE17094.1"/>
    </source>
</evidence>
<name>A0ABQ3HKC0_9ACTN</name>
<reference evidence="2" key="1">
    <citation type="journal article" date="2019" name="Int. J. Syst. Evol. Microbiol.">
        <title>The Global Catalogue of Microorganisms (GCM) 10K type strain sequencing project: providing services to taxonomists for standard genome sequencing and annotation.</title>
        <authorList>
            <consortium name="The Broad Institute Genomics Platform"/>
            <consortium name="The Broad Institute Genome Sequencing Center for Infectious Disease"/>
            <person name="Wu L."/>
            <person name="Ma J."/>
        </authorList>
    </citation>
    <scope>NUCLEOTIDE SEQUENCE [LARGE SCALE GENOMIC DNA]</scope>
    <source>
        <strain evidence="2">CGMCC 1.12791</strain>
    </source>
</reference>
<accession>A0ABQ3HKC0</accession>
<proteinExistence type="predicted"/>
<dbReference type="Proteomes" id="UP000597341">
    <property type="component" value="Unassembled WGS sequence"/>
</dbReference>
<evidence type="ECO:0008006" key="3">
    <source>
        <dbReference type="Google" id="ProtNLM"/>
    </source>
</evidence>
<dbReference type="InterPro" id="IPR016181">
    <property type="entry name" value="Acyl_CoA_acyltransferase"/>
</dbReference>
<gene>
    <name evidence="1" type="ORF">GCM10011376_17040</name>
</gene>
<evidence type="ECO:0000313" key="2">
    <source>
        <dbReference type="Proteomes" id="UP000597341"/>
    </source>
</evidence>